<reference evidence="3 4" key="1">
    <citation type="journal article" date="2019" name="Nat. Ecol. Evol.">
        <title>Megaphylogeny resolves global patterns of mushroom evolution.</title>
        <authorList>
            <person name="Varga T."/>
            <person name="Krizsan K."/>
            <person name="Foldi C."/>
            <person name="Dima B."/>
            <person name="Sanchez-Garcia M."/>
            <person name="Sanchez-Ramirez S."/>
            <person name="Szollosi G.J."/>
            <person name="Szarkandi J.G."/>
            <person name="Papp V."/>
            <person name="Albert L."/>
            <person name="Andreopoulos W."/>
            <person name="Angelini C."/>
            <person name="Antonin V."/>
            <person name="Barry K.W."/>
            <person name="Bougher N.L."/>
            <person name="Buchanan P."/>
            <person name="Buyck B."/>
            <person name="Bense V."/>
            <person name="Catcheside P."/>
            <person name="Chovatia M."/>
            <person name="Cooper J."/>
            <person name="Damon W."/>
            <person name="Desjardin D."/>
            <person name="Finy P."/>
            <person name="Geml J."/>
            <person name="Haridas S."/>
            <person name="Hughes K."/>
            <person name="Justo A."/>
            <person name="Karasinski D."/>
            <person name="Kautmanova I."/>
            <person name="Kiss B."/>
            <person name="Kocsube S."/>
            <person name="Kotiranta H."/>
            <person name="LaButti K.M."/>
            <person name="Lechner B.E."/>
            <person name="Liimatainen K."/>
            <person name="Lipzen A."/>
            <person name="Lukacs Z."/>
            <person name="Mihaltcheva S."/>
            <person name="Morgado L.N."/>
            <person name="Niskanen T."/>
            <person name="Noordeloos M.E."/>
            <person name="Ohm R.A."/>
            <person name="Ortiz-Santana B."/>
            <person name="Ovrebo C."/>
            <person name="Racz N."/>
            <person name="Riley R."/>
            <person name="Savchenko A."/>
            <person name="Shiryaev A."/>
            <person name="Soop K."/>
            <person name="Spirin V."/>
            <person name="Szebenyi C."/>
            <person name="Tomsovsky M."/>
            <person name="Tulloss R.E."/>
            <person name="Uehling J."/>
            <person name="Grigoriev I.V."/>
            <person name="Vagvolgyi C."/>
            <person name="Papp T."/>
            <person name="Martin F.M."/>
            <person name="Miettinen O."/>
            <person name="Hibbett D.S."/>
            <person name="Nagy L.G."/>
        </authorList>
    </citation>
    <scope>NUCLEOTIDE SEQUENCE [LARGE SCALE GENOMIC DNA]</scope>
    <source>
        <strain evidence="3 4">HHB13444</strain>
    </source>
</reference>
<dbReference type="InParanoid" id="A0A5C3PSW7"/>
<feature type="transmembrane region" description="Helical" evidence="1">
    <location>
        <begin position="133"/>
        <end position="156"/>
    </location>
</feature>
<dbReference type="Proteomes" id="UP000308197">
    <property type="component" value="Unassembled WGS sequence"/>
</dbReference>
<gene>
    <name evidence="3" type="ORF">K466DRAFT_597969</name>
</gene>
<feature type="transmembrane region" description="Helical" evidence="1">
    <location>
        <begin position="104"/>
        <end position="121"/>
    </location>
</feature>
<dbReference type="EMBL" id="ML211083">
    <property type="protein sequence ID" value="TFK89223.1"/>
    <property type="molecule type" value="Genomic_DNA"/>
</dbReference>
<feature type="transmembrane region" description="Helical" evidence="1">
    <location>
        <begin position="168"/>
        <end position="189"/>
    </location>
</feature>
<dbReference type="PANTHER" id="PTHR40465:SF1">
    <property type="entry name" value="DUF6534 DOMAIN-CONTAINING PROTEIN"/>
    <property type="match status" value="1"/>
</dbReference>
<sequence length="353" mass="38675">MNATASAPSAVLPPAIPALDDSLGSLLLGAFAGLLLQGMIFLQTYRYFQLYPKDGRLLKAWVWAILILETFCSALNIHTCYYYMVTNYFNPTVLGGNPVWSLKILIVPACLSAILAEAFFARRVWLVGPQYRPLVVIAVTLELGFLACFLLILRRWNAPTTAEYLQDYWLPALGSGFIGIGDIMMTAVLSHVLHHSRTGIKRTNWTIDVLIRYTLTTGLLICIFEVINIILSVLFPSKLIFIPISIILTKISANSFLAALNTRNWLATTDAPGTDPLNPFTTSLVGPANGPSRLASTLRFKTKLSEMTSAGSAQTEAIELGDISRAEQGRSADVLEIKHDPEAAMSVERSLAP</sequence>
<feature type="domain" description="DUF6534" evidence="2">
    <location>
        <begin position="181"/>
        <end position="264"/>
    </location>
</feature>
<feature type="transmembrane region" description="Helical" evidence="1">
    <location>
        <begin position="60"/>
        <end position="84"/>
    </location>
</feature>
<organism evidence="3 4">
    <name type="scientific">Polyporus arcularius HHB13444</name>
    <dbReference type="NCBI Taxonomy" id="1314778"/>
    <lineage>
        <taxon>Eukaryota</taxon>
        <taxon>Fungi</taxon>
        <taxon>Dikarya</taxon>
        <taxon>Basidiomycota</taxon>
        <taxon>Agaricomycotina</taxon>
        <taxon>Agaricomycetes</taxon>
        <taxon>Polyporales</taxon>
        <taxon>Polyporaceae</taxon>
        <taxon>Polyporus</taxon>
    </lineage>
</organism>
<protein>
    <recommendedName>
        <fullName evidence="2">DUF6534 domain-containing protein</fullName>
    </recommendedName>
</protein>
<keyword evidence="1" id="KW-0812">Transmembrane</keyword>
<dbReference type="InterPro" id="IPR045339">
    <property type="entry name" value="DUF6534"/>
</dbReference>
<evidence type="ECO:0000313" key="4">
    <source>
        <dbReference type="Proteomes" id="UP000308197"/>
    </source>
</evidence>
<feature type="transmembrane region" description="Helical" evidence="1">
    <location>
        <begin position="210"/>
        <end position="234"/>
    </location>
</feature>
<evidence type="ECO:0000313" key="3">
    <source>
        <dbReference type="EMBL" id="TFK89223.1"/>
    </source>
</evidence>
<keyword evidence="1" id="KW-0472">Membrane</keyword>
<feature type="transmembrane region" description="Helical" evidence="1">
    <location>
        <begin position="240"/>
        <end position="260"/>
    </location>
</feature>
<evidence type="ECO:0000259" key="2">
    <source>
        <dbReference type="Pfam" id="PF20152"/>
    </source>
</evidence>
<name>A0A5C3PSW7_9APHY</name>
<dbReference type="AlphaFoldDB" id="A0A5C3PSW7"/>
<dbReference type="Pfam" id="PF20152">
    <property type="entry name" value="DUF6534"/>
    <property type="match status" value="1"/>
</dbReference>
<accession>A0A5C3PSW7</accession>
<feature type="transmembrane region" description="Helical" evidence="1">
    <location>
        <begin position="26"/>
        <end position="48"/>
    </location>
</feature>
<proteinExistence type="predicted"/>
<keyword evidence="4" id="KW-1185">Reference proteome</keyword>
<evidence type="ECO:0000256" key="1">
    <source>
        <dbReference type="SAM" id="Phobius"/>
    </source>
</evidence>
<keyword evidence="1" id="KW-1133">Transmembrane helix</keyword>
<dbReference type="STRING" id="1314778.A0A5C3PSW7"/>
<dbReference type="PANTHER" id="PTHR40465">
    <property type="entry name" value="CHROMOSOME 1, WHOLE GENOME SHOTGUN SEQUENCE"/>
    <property type="match status" value="1"/>
</dbReference>